<comment type="caution">
    <text evidence="5">The sequence shown here is derived from an EMBL/GenBank/DDBJ whole genome shotgun (WGS) entry which is preliminary data.</text>
</comment>
<dbReference type="AlphaFoldDB" id="A0A2T7NGI3"/>
<dbReference type="InterPro" id="IPR003598">
    <property type="entry name" value="Ig_sub2"/>
</dbReference>
<feature type="transmembrane region" description="Helical" evidence="3">
    <location>
        <begin position="323"/>
        <end position="344"/>
    </location>
</feature>
<dbReference type="SMART" id="SM00408">
    <property type="entry name" value="IGc2"/>
    <property type="match status" value="3"/>
</dbReference>
<sequence length="383" mass="42723">MRSHLSEAIFLSGNECDLFFGKHNVGLAIKIMPGYAEYMVLSDEKLVLNCSNTPVQGALKWYRNDILLNSDTSANLEIRGKAESGDNVSILTYSPVSENRSGEYKCKSEVGTSPPSVAAEAKITVFDITVKTTEAEFEYKEDATLGCEVPISNVNIVWKKNNTNVSDLQTASSTAKFVQHQNGTLEFKNPTREDAGLYFCTFQTQAGQQVKIPVAFYAKPMVLPFEKSKNLVQEERLEIRCKALGYPQPTIYWFKEDVPIPPDDKESRFTLSDVDGFPNARLEIASVNFDDAGNYMCLANSTKFSDMNANQTIHIRVKDKLAALWPFLGIVAEVVVLCTIIFIYEKKRNKDANAEEDVNQDGATPEKKSEGVRHRGNTNNPRA</sequence>
<dbReference type="EMBL" id="PZQS01000013">
    <property type="protein sequence ID" value="PVD20279.1"/>
    <property type="molecule type" value="Genomic_DNA"/>
</dbReference>
<name>A0A2T7NGI3_POMCA</name>
<dbReference type="GO" id="GO:0030424">
    <property type="term" value="C:axon"/>
    <property type="evidence" value="ECO:0007669"/>
    <property type="project" value="TreeGrafter"/>
</dbReference>
<reference evidence="5 6" key="1">
    <citation type="submission" date="2018-04" db="EMBL/GenBank/DDBJ databases">
        <title>The genome of golden apple snail Pomacea canaliculata provides insight into stress tolerance and invasive adaptation.</title>
        <authorList>
            <person name="Liu C."/>
            <person name="Liu B."/>
            <person name="Ren Y."/>
            <person name="Zhang Y."/>
            <person name="Wang H."/>
            <person name="Li S."/>
            <person name="Jiang F."/>
            <person name="Yin L."/>
            <person name="Zhang G."/>
            <person name="Qian W."/>
            <person name="Fan W."/>
        </authorList>
    </citation>
    <scope>NUCLEOTIDE SEQUENCE [LARGE SCALE GENOMIC DNA]</scope>
    <source>
        <strain evidence="5">SZHN2017</strain>
        <tissue evidence="5">Muscle</tissue>
    </source>
</reference>
<feature type="region of interest" description="Disordered" evidence="2">
    <location>
        <begin position="351"/>
        <end position="383"/>
    </location>
</feature>
<dbReference type="Pfam" id="PF13927">
    <property type="entry name" value="Ig_3"/>
    <property type="match status" value="2"/>
</dbReference>
<protein>
    <recommendedName>
        <fullName evidence="4">Ig-like domain-containing protein</fullName>
    </recommendedName>
</protein>
<dbReference type="SUPFAM" id="SSF48726">
    <property type="entry name" value="Immunoglobulin"/>
    <property type="match status" value="3"/>
</dbReference>
<evidence type="ECO:0000313" key="6">
    <source>
        <dbReference type="Proteomes" id="UP000245119"/>
    </source>
</evidence>
<evidence type="ECO:0000256" key="3">
    <source>
        <dbReference type="SAM" id="Phobius"/>
    </source>
</evidence>
<dbReference type="InterPro" id="IPR007110">
    <property type="entry name" value="Ig-like_dom"/>
</dbReference>
<dbReference type="GO" id="GO:0098632">
    <property type="term" value="F:cell-cell adhesion mediator activity"/>
    <property type="evidence" value="ECO:0007669"/>
    <property type="project" value="TreeGrafter"/>
</dbReference>
<dbReference type="CDD" id="cd00096">
    <property type="entry name" value="Ig"/>
    <property type="match status" value="2"/>
</dbReference>
<dbReference type="GO" id="GO:0070593">
    <property type="term" value="P:dendrite self-avoidance"/>
    <property type="evidence" value="ECO:0007669"/>
    <property type="project" value="TreeGrafter"/>
</dbReference>
<dbReference type="InterPro" id="IPR003599">
    <property type="entry name" value="Ig_sub"/>
</dbReference>
<dbReference type="InterPro" id="IPR036179">
    <property type="entry name" value="Ig-like_dom_sf"/>
</dbReference>
<dbReference type="PANTHER" id="PTHR10075:SF100">
    <property type="entry name" value="FASCICLIN-2"/>
    <property type="match status" value="1"/>
</dbReference>
<accession>A0A2T7NGI3</accession>
<dbReference type="Proteomes" id="UP000245119">
    <property type="component" value="Linkage Group LG13"/>
</dbReference>
<evidence type="ECO:0000313" key="5">
    <source>
        <dbReference type="EMBL" id="PVD20279.1"/>
    </source>
</evidence>
<dbReference type="SMART" id="SM00409">
    <property type="entry name" value="IG"/>
    <property type="match status" value="3"/>
</dbReference>
<feature type="domain" description="Ig-like" evidence="4">
    <location>
        <begin position="220"/>
        <end position="314"/>
    </location>
</feature>
<dbReference type="Gene3D" id="2.60.40.10">
    <property type="entry name" value="Immunoglobulins"/>
    <property type="match status" value="3"/>
</dbReference>
<evidence type="ECO:0000256" key="2">
    <source>
        <dbReference type="SAM" id="MobiDB-lite"/>
    </source>
</evidence>
<keyword evidence="3" id="KW-0812">Transmembrane</keyword>
<keyword evidence="3" id="KW-1133">Transmembrane helix</keyword>
<feature type="domain" description="Ig-like" evidence="4">
    <location>
        <begin position="33"/>
        <end position="106"/>
    </location>
</feature>
<feature type="domain" description="Ig-like" evidence="4">
    <location>
        <begin position="115"/>
        <end position="215"/>
    </location>
</feature>
<dbReference type="GO" id="GO:0007411">
    <property type="term" value="P:axon guidance"/>
    <property type="evidence" value="ECO:0007669"/>
    <property type="project" value="TreeGrafter"/>
</dbReference>
<dbReference type="GO" id="GO:0007156">
    <property type="term" value="P:homophilic cell adhesion via plasma membrane adhesion molecules"/>
    <property type="evidence" value="ECO:0007669"/>
    <property type="project" value="TreeGrafter"/>
</dbReference>
<dbReference type="InterPro" id="IPR013783">
    <property type="entry name" value="Ig-like_fold"/>
</dbReference>
<evidence type="ECO:0000259" key="4">
    <source>
        <dbReference type="PROSITE" id="PS50835"/>
    </source>
</evidence>
<dbReference type="STRING" id="400727.A0A2T7NGI3"/>
<keyword evidence="1" id="KW-0393">Immunoglobulin domain</keyword>
<keyword evidence="6" id="KW-1185">Reference proteome</keyword>
<dbReference type="PANTHER" id="PTHR10075">
    <property type="entry name" value="BASIGIN RELATED"/>
    <property type="match status" value="1"/>
</dbReference>
<gene>
    <name evidence="5" type="ORF">C0Q70_20776</name>
</gene>
<evidence type="ECO:0000256" key="1">
    <source>
        <dbReference type="ARBA" id="ARBA00023319"/>
    </source>
</evidence>
<keyword evidence="3" id="KW-0472">Membrane</keyword>
<organism evidence="5 6">
    <name type="scientific">Pomacea canaliculata</name>
    <name type="common">Golden apple snail</name>
    <dbReference type="NCBI Taxonomy" id="400727"/>
    <lineage>
        <taxon>Eukaryota</taxon>
        <taxon>Metazoa</taxon>
        <taxon>Spiralia</taxon>
        <taxon>Lophotrochozoa</taxon>
        <taxon>Mollusca</taxon>
        <taxon>Gastropoda</taxon>
        <taxon>Caenogastropoda</taxon>
        <taxon>Architaenioglossa</taxon>
        <taxon>Ampullarioidea</taxon>
        <taxon>Ampullariidae</taxon>
        <taxon>Pomacea</taxon>
    </lineage>
</organism>
<feature type="compositionally biased region" description="Basic and acidic residues" evidence="2">
    <location>
        <begin position="364"/>
        <end position="373"/>
    </location>
</feature>
<dbReference type="PROSITE" id="PS50835">
    <property type="entry name" value="IG_LIKE"/>
    <property type="match status" value="3"/>
</dbReference>
<dbReference type="OrthoDB" id="5970915at2759"/>
<dbReference type="GO" id="GO:0005886">
    <property type="term" value="C:plasma membrane"/>
    <property type="evidence" value="ECO:0007669"/>
    <property type="project" value="TreeGrafter"/>
</dbReference>
<proteinExistence type="predicted"/>